<protein>
    <recommendedName>
        <fullName evidence="3">IPTL-CTERM protein sorting domain-containing protein</fullName>
    </recommendedName>
</protein>
<name>A0ABT5RRA2_9BURK</name>
<dbReference type="EMBL" id="JAPCKI010000001">
    <property type="protein sequence ID" value="MDD2176216.1"/>
    <property type="molecule type" value="Genomic_DNA"/>
</dbReference>
<sequence>MLYASRPLRPGTCPPWRFIFNTTSHRKARAHRNTWVLAAAMGAAWVAHAEVRPHPVPALAAQDSRWKSPAAVTVAGYTAQAHATGASVMVRDIENEPAQVQRDTAPATASDGRIPSTMPTPIDNPWALGLVAVLALAMLWLDQRQRLDTV</sequence>
<evidence type="ECO:0000313" key="2">
    <source>
        <dbReference type="Proteomes" id="UP001148932"/>
    </source>
</evidence>
<keyword evidence="2" id="KW-1185">Reference proteome</keyword>
<evidence type="ECO:0000313" key="1">
    <source>
        <dbReference type="EMBL" id="MDD2176216.1"/>
    </source>
</evidence>
<dbReference type="Proteomes" id="UP001148932">
    <property type="component" value="Unassembled WGS sequence"/>
</dbReference>
<comment type="caution">
    <text evidence="1">The sequence shown here is derived from an EMBL/GenBank/DDBJ whole genome shotgun (WGS) entry which is preliminary data.</text>
</comment>
<dbReference type="RefSeq" id="WP_274106681.1">
    <property type="nucleotide sequence ID" value="NZ_JAPCKI010000001.1"/>
</dbReference>
<proteinExistence type="predicted"/>
<organism evidence="1 2">
    <name type="scientific">Acidovorax benzenivorans</name>
    <dbReference type="NCBI Taxonomy" id="2987520"/>
    <lineage>
        <taxon>Bacteria</taxon>
        <taxon>Pseudomonadati</taxon>
        <taxon>Pseudomonadota</taxon>
        <taxon>Betaproteobacteria</taxon>
        <taxon>Burkholderiales</taxon>
        <taxon>Comamonadaceae</taxon>
        <taxon>Acidovorax</taxon>
    </lineage>
</organism>
<evidence type="ECO:0008006" key="3">
    <source>
        <dbReference type="Google" id="ProtNLM"/>
    </source>
</evidence>
<accession>A0ABT5RRA2</accession>
<reference evidence="1" key="1">
    <citation type="submission" date="2022-10" db="EMBL/GenBank/DDBJ databases">
        <title>Description of microaerobic benzene degrading bacteria.</title>
        <authorList>
            <person name="Bedics A."/>
            <person name="Tancsics A."/>
            <person name="Banerjee S."/>
        </authorList>
    </citation>
    <scope>NUCLEOTIDE SEQUENCE</scope>
    <source>
        <strain evidence="1">D2M1</strain>
    </source>
</reference>
<gene>
    <name evidence="1" type="ORF">OIN59_02160</name>
</gene>